<evidence type="ECO:0000313" key="3">
    <source>
        <dbReference type="Proteomes" id="UP001058533"/>
    </source>
</evidence>
<gene>
    <name evidence="2" type="ORF">NMP03_12790</name>
</gene>
<feature type="chain" id="PRO_5046840248" evidence="1">
    <location>
        <begin position="24"/>
        <end position="168"/>
    </location>
</feature>
<evidence type="ECO:0000256" key="1">
    <source>
        <dbReference type="SAM" id="SignalP"/>
    </source>
</evidence>
<feature type="signal peptide" evidence="1">
    <location>
        <begin position="1"/>
        <end position="23"/>
    </location>
</feature>
<accession>A0ABY5L8Z9</accession>
<dbReference type="EMBL" id="CP101740">
    <property type="protein sequence ID" value="UUL82053.1"/>
    <property type="molecule type" value="Genomic_DNA"/>
</dbReference>
<dbReference type="InterPro" id="IPR014469">
    <property type="entry name" value="DUF2271"/>
</dbReference>
<name>A0ABY5L8Z9_9SPHN</name>
<sequence>MQVRHQLLLTGLPMLAVATPAIAQTAQVQLTLPRLKVAEYNRPYVAIWLEKPGMPARTLQIWYDFDMAKNEGTKWLGDVRSWWRASGRTMRFPADGVTGATRAPGKHMVRVPTGQLAPGQYVLAIEAAREVGGREVVRVPFSWPPKPGQTFAASGTSELGAVALAFTR</sequence>
<protein>
    <submittedName>
        <fullName evidence="2">DUF2271 domain-containing protein</fullName>
    </submittedName>
</protein>
<evidence type="ECO:0000313" key="2">
    <source>
        <dbReference type="EMBL" id="UUL82053.1"/>
    </source>
</evidence>
<keyword evidence="1" id="KW-0732">Signal</keyword>
<dbReference type="Proteomes" id="UP001058533">
    <property type="component" value="Chromosome"/>
</dbReference>
<dbReference type="Pfam" id="PF10029">
    <property type="entry name" value="DUF2271"/>
    <property type="match status" value="1"/>
</dbReference>
<dbReference type="RefSeq" id="WP_256505824.1">
    <property type="nucleotide sequence ID" value="NZ_CP101740.1"/>
</dbReference>
<keyword evidence="3" id="KW-1185">Reference proteome</keyword>
<proteinExistence type="predicted"/>
<reference evidence="2" key="1">
    <citation type="submission" date="2022-07" db="EMBL/GenBank/DDBJ databases">
        <title>Sphingomonas sp. nov., a novel bacterium isolated from the north slope of the Mount Everest.</title>
        <authorList>
            <person name="Cui X."/>
            <person name="Liu Y."/>
        </authorList>
    </citation>
    <scope>NUCLEOTIDE SEQUENCE</scope>
    <source>
        <strain evidence="2">S5-59</strain>
    </source>
</reference>
<dbReference type="PIRSF" id="PIRSF014995">
    <property type="entry name" value="UCP014995"/>
    <property type="match status" value="1"/>
</dbReference>
<organism evidence="2 3">
    <name type="scientific">Sphingomonas qomolangmaensis</name>
    <dbReference type="NCBI Taxonomy" id="2918765"/>
    <lineage>
        <taxon>Bacteria</taxon>
        <taxon>Pseudomonadati</taxon>
        <taxon>Pseudomonadota</taxon>
        <taxon>Alphaproteobacteria</taxon>
        <taxon>Sphingomonadales</taxon>
        <taxon>Sphingomonadaceae</taxon>
        <taxon>Sphingomonas</taxon>
    </lineage>
</organism>